<sequence length="145" mass="15475">MFLSFLSAAVVLLSASAALATPAPQATGTLLPLPQVCTKPTYGPFKLFVRRADVEGDLPAKLYVDSRTPNNATSYMVVDTNPSCTNCGHTPSYWQLKQMQLFAVDATSTSNAATVNQDVPDGSSLSFVTSTHSQPSYPFYCAEVS</sequence>
<accession>A0A0C3AY72</accession>
<name>A0A0C3AY72_SERVB</name>
<reference evidence="3" key="2">
    <citation type="submission" date="2015-01" db="EMBL/GenBank/DDBJ databases">
        <title>Evolutionary Origins and Diversification of the Mycorrhizal Mutualists.</title>
        <authorList>
            <consortium name="DOE Joint Genome Institute"/>
            <consortium name="Mycorrhizal Genomics Consortium"/>
            <person name="Kohler A."/>
            <person name="Kuo A."/>
            <person name="Nagy L.G."/>
            <person name="Floudas D."/>
            <person name="Copeland A."/>
            <person name="Barry K.W."/>
            <person name="Cichocki N."/>
            <person name="Veneault-Fourrey C."/>
            <person name="LaButti K."/>
            <person name="Lindquist E.A."/>
            <person name="Lipzen A."/>
            <person name="Lundell T."/>
            <person name="Morin E."/>
            <person name="Murat C."/>
            <person name="Riley R."/>
            <person name="Ohm R."/>
            <person name="Sun H."/>
            <person name="Tunlid A."/>
            <person name="Henrissat B."/>
            <person name="Grigoriev I.V."/>
            <person name="Hibbett D.S."/>
            <person name="Martin F."/>
        </authorList>
    </citation>
    <scope>NUCLEOTIDE SEQUENCE [LARGE SCALE GENOMIC DNA]</scope>
    <source>
        <strain evidence="3">MAFF 305830</strain>
    </source>
</reference>
<protein>
    <submittedName>
        <fullName evidence="2">Uncharacterized protein</fullName>
    </submittedName>
</protein>
<proteinExistence type="predicted"/>
<evidence type="ECO:0000313" key="3">
    <source>
        <dbReference type="Proteomes" id="UP000054097"/>
    </source>
</evidence>
<dbReference type="HOGENOM" id="CLU_1791560_0_0_1"/>
<keyword evidence="3" id="KW-1185">Reference proteome</keyword>
<reference evidence="2 3" key="1">
    <citation type="submission" date="2014-04" db="EMBL/GenBank/DDBJ databases">
        <authorList>
            <consortium name="DOE Joint Genome Institute"/>
            <person name="Kuo A."/>
            <person name="Zuccaro A."/>
            <person name="Kohler A."/>
            <person name="Nagy L.G."/>
            <person name="Floudas D."/>
            <person name="Copeland A."/>
            <person name="Barry K.W."/>
            <person name="Cichocki N."/>
            <person name="Veneault-Fourrey C."/>
            <person name="LaButti K."/>
            <person name="Lindquist E.A."/>
            <person name="Lipzen A."/>
            <person name="Lundell T."/>
            <person name="Morin E."/>
            <person name="Murat C."/>
            <person name="Sun H."/>
            <person name="Tunlid A."/>
            <person name="Henrissat B."/>
            <person name="Grigoriev I.V."/>
            <person name="Hibbett D.S."/>
            <person name="Martin F."/>
            <person name="Nordberg H.P."/>
            <person name="Cantor M.N."/>
            <person name="Hua S.X."/>
        </authorList>
    </citation>
    <scope>NUCLEOTIDE SEQUENCE [LARGE SCALE GENOMIC DNA]</scope>
    <source>
        <strain evidence="2 3">MAFF 305830</strain>
    </source>
</reference>
<dbReference type="Proteomes" id="UP000054097">
    <property type="component" value="Unassembled WGS sequence"/>
</dbReference>
<evidence type="ECO:0000256" key="1">
    <source>
        <dbReference type="SAM" id="SignalP"/>
    </source>
</evidence>
<organism evidence="2 3">
    <name type="scientific">Serendipita vermifera MAFF 305830</name>
    <dbReference type="NCBI Taxonomy" id="933852"/>
    <lineage>
        <taxon>Eukaryota</taxon>
        <taxon>Fungi</taxon>
        <taxon>Dikarya</taxon>
        <taxon>Basidiomycota</taxon>
        <taxon>Agaricomycotina</taxon>
        <taxon>Agaricomycetes</taxon>
        <taxon>Sebacinales</taxon>
        <taxon>Serendipitaceae</taxon>
        <taxon>Serendipita</taxon>
    </lineage>
</organism>
<evidence type="ECO:0000313" key="2">
    <source>
        <dbReference type="EMBL" id="KIM24156.1"/>
    </source>
</evidence>
<feature type="non-terminal residue" evidence="2">
    <location>
        <position position="145"/>
    </location>
</feature>
<feature type="signal peptide" evidence="1">
    <location>
        <begin position="1"/>
        <end position="20"/>
    </location>
</feature>
<dbReference type="EMBL" id="KN824327">
    <property type="protein sequence ID" value="KIM24156.1"/>
    <property type="molecule type" value="Genomic_DNA"/>
</dbReference>
<gene>
    <name evidence="2" type="ORF">M408DRAFT_43945</name>
</gene>
<keyword evidence="1" id="KW-0732">Signal</keyword>
<dbReference type="AlphaFoldDB" id="A0A0C3AY72"/>
<feature type="chain" id="PRO_5002172436" evidence="1">
    <location>
        <begin position="21"/>
        <end position="145"/>
    </location>
</feature>